<dbReference type="Proteomes" id="UP001295444">
    <property type="component" value="Chromosome 12"/>
</dbReference>
<sequence>MAALPSARDYLTRHFRRAVFPLAGVPCFPTLCESSSCQQVFIEAPKMPTFKLTTQAYCKMMLHGAKYSFCSVNGILVAEKQKRRDGQQQVLFVDCIPLFHGTIALAPVLEVALTLIDTWCKENDYVIAGYYQANERLKDSCPNQVAERIAARIAEGFSDAALIMVDNTKFSMDCIIPSINVYEHHDNRWKCRDQHENFFEDWPEAQRISASLMDSRSYESLVDFDSHLDDLRNDWANPDINKSIIHLC</sequence>
<protein>
    <submittedName>
        <fullName evidence="4">ER membrane complex subunit 8</fullName>
    </submittedName>
</protein>
<dbReference type="PANTHER" id="PTHR12941">
    <property type="entry name" value="ER MEMBRANE PROTEIN COMPLEX"/>
    <property type="match status" value="1"/>
</dbReference>
<name>A0AAD1WQB3_PELCU</name>
<proteinExistence type="inferred from homology"/>
<gene>
    <name evidence="4" type="ORF">PECUL_23A058825</name>
</gene>
<dbReference type="InterPro" id="IPR037518">
    <property type="entry name" value="MPN"/>
</dbReference>
<dbReference type="PROSITE" id="PS50249">
    <property type="entry name" value="MPN"/>
    <property type="match status" value="1"/>
</dbReference>
<dbReference type="InterPro" id="IPR005366">
    <property type="entry name" value="EMC8/9"/>
</dbReference>
<keyword evidence="5" id="KW-1185">Reference proteome</keyword>
<evidence type="ECO:0000256" key="2">
    <source>
        <dbReference type="ARBA" id="ARBA00046436"/>
    </source>
</evidence>
<dbReference type="Pfam" id="PF03665">
    <property type="entry name" value="UPF0172"/>
    <property type="match status" value="1"/>
</dbReference>
<dbReference type="AlphaFoldDB" id="A0AAD1WQB3"/>
<evidence type="ECO:0000259" key="3">
    <source>
        <dbReference type="PROSITE" id="PS50249"/>
    </source>
</evidence>
<comment type="subunit">
    <text evidence="2">Component of the ER membrane protein complex (EMC). EMC8 and EMC9 are mutually exclusive subunits of the EMC complex.</text>
</comment>
<comment type="similarity">
    <text evidence="1">Belongs to the EMC8/EMC9 family.</text>
</comment>
<evidence type="ECO:0000313" key="4">
    <source>
        <dbReference type="EMBL" id="CAH2324108.1"/>
    </source>
</evidence>
<organism evidence="4 5">
    <name type="scientific">Pelobates cultripes</name>
    <name type="common">Western spadefoot toad</name>
    <dbReference type="NCBI Taxonomy" id="61616"/>
    <lineage>
        <taxon>Eukaryota</taxon>
        <taxon>Metazoa</taxon>
        <taxon>Chordata</taxon>
        <taxon>Craniata</taxon>
        <taxon>Vertebrata</taxon>
        <taxon>Euteleostomi</taxon>
        <taxon>Amphibia</taxon>
        <taxon>Batrachia</taxon>
        <taxon>Anura</taxon>
        <taxon>Pelobatoidea</taxon>
        <taxon>Pelobatidae</taxon>
        <taxon>Pelobates</taxon>
    </lineage>
</organism>
<accession>A0AAD1WQB3</accession>
<dbReference type="PANTHER" id="PTHR12941:SF13">
    <property type="entry name" value="ER MEMBRANE PROTEIN COMPLEX SUBUNIT 8"/>
    <property type="match status" value="1"/>
</dbReference>
<evidence type="ECO:0000256" key="1">
    <source>
        <dbReference type="ARBA" id="ARBA00007461"/>
    </source>
</evidence>
<reference evidence="4" key="1">
    <citation type="submission" date="2022-03" db="EMBL/GenBank/DDBJ databases">
        <authorList>
            <person name="Alioto T."/>
            <person name="Alioto T."/>
            <person name="Gomez Garrido J."/>
        </authorList>
    </citation>
    <scope>NUCLEOTIDE SEQUENCE</scope>
</reference>
<dbReference type="GO" id="GO:0072546">
    <property type="term" value="C:EMC complex"/>
    <property type="evidence" value="ECO:0007669"/>
    <property type="project" value="InterPro"/>
</dbReference>
<dbReference type="CDD" id="cd08060">
    <property type="entry name" value="MPN_UPF0172"/>
    <property type="match status" value="1"/>
</dbReference>
<feature type="domain" description="MPN" evidence="3">
    <location>
        <begin position="50"/>
        <end position="188"/>
    </location>
</feature>
<evidence type="ECO:0000313" key="5">
    <source>
        <dbReference type="Proteomes" id="UP001295444"/>
    </source>
</evidence>
<dbReference type="EMBL" id="OW240923">
    <property type="protein sequence ID" value="CAH2324108.1"/>
    <property type="molecule type" value="Genomic_DNA"/>
</dbReference>